<dbReference type="EMBL" id="CM042056">
    <property type="protein sequence ID" value="KAI3697316.1"/>
    <property type="molecule type" value="Genomic_DNA"/>
</dbReference>
<dbReference type="Proteomes" id="UP001055879">
    <property type="component" value="Linkage Group LG10"/>
</dbReference>
<gene>
    <name evidence="1" type="ORF">L6452_30251</name>
</gene>
<accession>A0ACB8ZIZ4</accession>
<organism evidence="1 2">
    <name type="scientific">Arctium lappa</name>
    <name type="common">Greater burdock</name>
    <name type="synonym">Lappa major</name>
    <dbReference type="NCBI Taxonomy" id="4217"/>
    <lineage>
        <taxon>Eukaryota</taxon>
        <taxon>Viridiplantae</taxon>
        <taxon>Streptophyta</taxon>
        <taxon>Embryophyta</taxon>
        <taxon>Tracheophyta</taxon>
        <taxon>Spermatophyta</taxon>
        <taxon>Magnoliopsida</taxon>
        <taxon>eudicotyledons</taxon>
        <taxon>Gunneridae</taxon>
        <taxon>Pentapetalae</taxon>
        <taxon>asterids</taxon>
        <taxon>campanulids</taxon>
        <taxon>Asterales</taxon>
        <taxon>Asteraceae</taxon>
        <taxon>Carduoideae</taxon>
        <taxon>Cardueae</taxon>
        <taxon>Arctiinae</taxon>
        <taxon>Arctium</taxon>
    </lineage>
</organism>
<proteinExistence type="predicted"/>
<keyword evidence="2" id="KW-1185">Reference proteome</keyword>
<comment type="caution">
    <text evidence="1">The sequence shown here is derived from an EMBL/GenBank/DDBJ whole genome shotgun (WGS) entry which is preliminary data.</text>
</comment>
<name>A0ACB8ZIZ4_ARCLA</name>
<evidence type="ECO:0000313" key="2">
    <source>
        <dbReference type="Proteomes" id="UP001055879"/>
    </source>
</evidence>
<reference evidence="1 2" key="2">
    <citation type="journal article" date="2022" name="Mol. Ecol. Resour.">
        <title>The genomes of chicory, endive, great burdock and yacon provide insights into Asteraceae paleo-polyploidization history and plant inulin production.</title>
        <authorList>
            <person name="Fan W."/>
            <person name="Wang S."/>
            <person name="Wang H."/>
            <person name="Wang A."/>
            <person name="Jiang F."/>
            <person name="Liu H."/>
            <person name="Zhao H."/>
            <person name="Xu D."/>
            <person name="Zhang Y."/>
        </authorList>
    </citation>
    <scope>NUCLEOTIDE SEQUENCE [LARGE SCALE GENOMIC DNA]</scope>
    <source>
        <strain evidence="2">cv. Niubang</strain>
    </source>
</reference>
<protein>
    <submittedName>
        <fullName evidence="1">Uncharacterized protein</fullName>
    </submittedName>
</protein>
<reference evidence="2" key="1">
    <citation type="journal article" date="2022" name="Mol. Ecol. Resour.">
        <title>The genomes of chicory, endive, great burdock and yacon provide insights into Asteraceae palaeo-polyploidization history and plant inulin production.</title>
        <authorList>
            <person name="Fan W."/>
            <person name="Wang S."/>
            <person name="Wang H."/>
            <person name="Wang A."/>
            <person name="Jiang F."/>
            <person name="Liu H."/>
            <person name="Zhao H."/>
            <person name="Xu D."/>
            <person name="Zhang Y."/>
        </authorList>
    </citation>
    <scope>NUCLEOTIDE SEQUENCE [LARGE SCALE GENOMIC DNA]</scope>
    <source>
        <strain evidence="2">cv. Niubang</strain>
    </source>
</reference>
<sequence>MGGSNKMVEETLKLTYGDDSNLIKDKYETLCIRENPGCIFIATNHDATGNMTETQECRPGVGCMVAAVCGSTDKEPIVVGKAINLFDGLLTEEMTTSNSVSEQSLMMLGSLQSRTIKLPLR</sequence>
<evidence type="ECO:0000313" key="1">
    <source>
        <dbReference type="EMBL" id="KAI3697316.1"/>
    </source>
</evidence>